<accession>A0A4R1H893</accession>
<name>A0A4R1H893_9GAMM</name>
<keyword evidence="1" id="KW-0812">Transmembrane</keyword>
<comment type="caution">
    <text evidence="2">The sequence shown here is derived from an EMBL/GenBank/DDBJ whole genome shotgun (WGS) entry which is preliminary data.</text>
</comment>
<dbReference type="OrthoDB" id="5540921at2"/>
<keyword evidence="3" id="KW-1185">Reference proteome</keyword>
<sequence length="185" mass="20877">MIRSFKDILIYTAIVLFASIVYFVYVYTVYPPIPERETFLSEMGESFGEAGLWALLFIYARTLLKLVMGKGALAKRLLPDYSPPATASLFQHLLGFLDRTHVYVGIATVAIILLHIALMGTAPMRVLFFPAVLALVIWQGLFGMFLTWRYSPIELKKLSYLVHAQLFTGVMIGIFAYFGHLLIDS</sequence>
<feature type="transmembrane region" description="Helical" evidence="1">
    <location>
        <begin position="127"/>
        <end position="148"/>
    </location>
</feature>
<dbReference type="RefSeq" id="WP_132971324.1">
    <property type="nucleotide sequence ID" value="NZ_SMFX01000001.1"/>
</dbReference>
<evidence type="ECO:0000313" key="2">
    <source>
        <dbReference type="EMBL" id="TCK17448.1"/>
    </source>
</evidence>
<dbReference type="Proteomes" id="UP000295707">
    <property type="component" value="Unassembled WGS sequence"/>
</dbReference>
<feature type="transmembrane region" description="Helical" evidence="1">
    <location>
        <begin position="102"/>
        <end position="121"/>
    </location>
</feature>
<feature type="transmembrane region" description="Helical" evidence="1">
    <location>
        <begin position="9"/>
        <end position="30"/>
    </location>
</feature>
<feature type="transmembrane region" description="Helical" evidence="1">
    <location>
        <begin position="160"/>
        <end position="183"/>
    </location>
</feature>
<evidence type="ECO:0000256" key="1">
    <source>
        <dbReference type="SAM" id="Phobius"/>
    </source>
</evidence>
<proteinExistence type="predicted"/>
<gene>
    <name evidence="2" type="ORF">DFR30_0678</name>
</gene>
<protein>
    <submittedName>
        <fullName evidence="2">Uncharacterized protein</fullName>
    </submittedName>
</protein>
<keyword evidence="1" id="KW-1133">Transmembrane helix</keyword>
<reference evidence="2 3" key="1">
    <citation type="submission" date="2019-03" db="EMBL/GenBank/DDBJ databases">
        <title>Genomic Encyclopedia of Type Strains, Phase IV (KMG-IV): sequencing the most valuable type-strain genomes for metagenomic binning, comparative biology and taxonomic classification.</title>
        <authorList>
            <person name="Goeker M."/>
        </authorList>
    </citation>
    <scope>NUCLEOTIDE SEQUENCE [LARGE SCALE GENOMIC DNA]</scope>
    <source>
        <strain evidence="2 3">DSM 19610</strain>
    </source>
</reference>
<keyword evidence="1" id="KW-0472">Membrane</keyword>
<evidence type="ECO:0000313" key="3">
    <source>
        <dbReference type="Proteomes" id="UP000295707"/>
    </source>
</evidence>
<dbReference type="EMBL" id="SMFX01000001">
    <property type="protein sequence ID" value="TCK17448.1"/>
    <property type="molecule type" value="Genomic_DNA"/>
</dbReference>
<organism evidence="2 3">
    <name type="scientific">Thiogranum longum</name>
    <dbReference type="NCBI Taxonomy" id="1537524"/>
    <lineage>
        <taxon>Bacteria</taxon>
        <taxon>Pseudomonadati</taxon>
        <taxon>Pseudomonadota</taxon>
        <taxon>Gammaproteobacteria</taxon>
        <taxon>Chromatiales</taxon>
        <taxon>Ectothiorhodospiraceae</taxon>
        <taxon>Thiogranum</taxon>
    </lineage>
</organism>
<dbReference type="AlphaFoldDB" id="A0A4R1H893"/>